<sequence>LLKDEDASELRRLQDRIQEKYLVNFSVFQSLPDFWGLSQNFPIVPLNKLDIKPTNPASIWDITCDSDGEIGFKPKHLSIFMI</sequence>
<dbReference type="Gene3D" id="2.40.37.10">
    <property type="entry name" value="Lyase, Ornithine Decarboxylase, Chain A, domain 1"/>
    <property type="match status" value="1"/>
</dbReference>
<proteinExistence type="predicted"/>
<keyword evidence="2" id="KW-0663">Pyridoxal phosphate</keyword>
<dbReference type="GO" id="GO:0008792">
    <property type="term" value="F:arginine decarboxylase activity"/>
    <property type="evidence" value="ECO:0007669"/>
    <property type="project" value="InterPro"/>
</dbReference>
<dbReference type="EMBL" id="ADZX01000252">
    <property type="protein sequence ID" value="EFK97328.1"/>
    <property type="molecule type" value="Genomic_DNA"/>
</dbReference>
<dbReference type="GO" id="GO:0006527">
    <property type="term" value="P:L-arginine catabolic process"/>
    <property type="evidence" value="ECO:0007669"/>
    <property type="project" value="InterPro"/>
</dbReference>
<dbReference type="PANTHER" id="PTHR43295">
    <property type="entry name" value="ARGININE DECARBOXYLASE"/>
    <property type="match status" value="1"/>
</dbReference>
<evidence type="ECO:0000313" key="3">
    <source>
        <dbReference type="EMBL" id="EFK97328.1"/>
    </source>
</evidence>
<reference evidence="3" key="1">
    <citation type="submission" date="2010-07" db="EMBL/GenBank/DDBJ databases">
        <authorList>
            <consortium name="CONSOLIDER consortium CSD2007-00005"/>
            <person name="Guazzaroni M.-E."/>
            <person name="Richter M."/>
            <person name="Garcia-Salamanca A."/>
            <person name="Yarza P."/>
            <person name="Ferrer M."/>
        </authorList>
    </citation>
    <scope>NUCLEOTIDE SEQUENCE</scope>
</reference>
<reference evidence="3" key="2">
    <citation type="journal article" date="2011" name="Microb. Ecol.">
        <title>Taxonomic and Functional Metagenomic Profiling of the Microbial Community in the Anoxic Sediment of a Sub-saline Shallow Lake (Laguna de Carrizo, Central Spain).</title>
        <authorList>
            <person name="Ferrer M."/>
            <person name="Guazzaroni M.E."/>
            <person name="Richter M."/>
            <person name="Garcia-Salamanca A."/>
            <person name="Yarza P."/>
            <person name="Suarez-Suarez A."/>
            <person name="Solano J."/>
            <person name="Alcaide M."/>
            <person name="van Dillewijn P."/>
            <person name="Molina-Henares M.A."/>
            <person name="Lopez-Cortes N."/>
            <person name="Al-Ramahi Y."/>
            <person name="Guerrero C."/>
            <person name="Acosta A."/>
            <person name="de Eugenio L.I."/>
            <person name="Martinez V."/>
            <person name="Marques S."/>
            <person name="Rojo F."/>
            <person name="Santero E."/>
            <person name="Genilloud O."/>
            <person name="Perez-Perez J."/>
            <person name="Rossello-Mora R."/>
            <person name="Ramos J.L."/>
        </authorList>
    </citation>
    <scope>NUCLEOTIDE SEQUENCE</scope>
</reference>
<evidence type="ECO:0000256" key="2">
    <source>
        <dbReference type="ARBA" id="ARBA00022898"/>
    </source>
</evidence>
<dbReference type="PRINTS" id="PR01180">
    <property type="entry name" value="ARGDCRBXLASE"/>
</dbReference>
<comment type="caution">
    <text evidence="3">The sequence shown here is derived from an EMBL/GenBank/DDBJ whole genome shotgun (WGS) entry which is preliminary data.</text>
</comment>
<dbReference type="PANTHER" id="PTHR43295:SF9">
    <property type="entry name" value="BIOSYNTHETIC ARGININE DECARBOXYLASE"/>
    <property type="match status" value="1"/>
</dbReference>
<organism evidence="3">
    <name type="scientific">sediment metagenome</name>
    <dbReference type="NCBI Taxonomy" id="749907"/>
    <lineage>
        <taxon>unclassified sequences</taxon>
        <taxon>metagenomes</taxon>
        <taxon>ecological metagenomes</taxon>
    </lineage>
</organism>
<feature type="non-terminal residue" evidence="3">
    <location>
        <position position="1"/>
    </location>
</feature>
<dbReference type="GO" id="GO:0033388">
    <property type="term" value="P:putrescine biosynthetic process from arginine"/>
    <property type="evidence" value="ECO:0007669"/>
    <property type="project" value="TreeGrafter"/>
</dbReference>
<name>D9PGI6_9ZZZZ</name>
<dbReference type="InterPro" id="IPR009006">
    <property type="entry name" value="Ala_racemase/Decarboxylase_C"/>
</dbReference>
<dbReference type="SUPFAM" id="SSF50621">
    <property type="entry name" value="Alanine racemase C-terminal domain-like"/>
    <property type="match status" value="1"/>
</dbReference>
<dbReference type="GO" id="GO:0008295">
    <property type="term" value="P:spermidine biosynthetic process"/>
    <property type="evidence" value="ECO:0007669"/>
    <property type="project" value="InterPro"/>
</dbReference>
<evidence type="ECO:0000256" key="1">
    <source>
        <dbReference type="ARBA" id="ARBA00001933"/>
    </source>
</evidence>
<dbReference type="AlphaFoldDB" id="D9PGI6"/>
<comment type="cofactor">
    <cofactor evidence="1">
        <name>pyridoxal 5'-phosphate</name>
        <dbReference type="ChEBI" id="CHEBI:597326"/>
    </cofactor>
</comment>
<accession>D9PGI6</accession>
<protein>
    <submittedName>
        <fullName evidence="3">Arginine decarboxylase</fullName>
    </submittedName>
</protein>
<dbReference type="InterPro" id="IPR002985">
    <property type="entry name" value="Arg_decrbxlase"/>
</dbReference>
<gene>
    <name evidence="3" type="ORF">LDC_0633</name>
</gene>